<proteinExistence type="predicted"/>
<evidence type="ECO:0000313" key="3">
    <source>
        <dbReference type="Proteomes" id="UP001283341"/>
    </source>
</evidence>
<name>A0AAE0MFR8_9PEZI</name>
<protein>
    <submittedName>
        <fullName evidence="2">Uncharacterized protein</fullName>
    </submittedName>
</protein>
<sequence>MIFGSSRLELFYNPKLAISWLFLLFTETILQSSLEEHLFLSSFTSHSQTNSDPKHNPTSSGRHGLSKVSCVRARPVCDDIGAPNNPL</sequence>
<organism evidence="2 3">
    <name type="scientific">Apodospora peruviana</name>
    <dbReference type="NCBI Taxonomy" id="516989"/>
    <lineage>
        <taxon>Eukaryota</taxon>
        <taxon>Fungi</taxon>
        <taxon>Dikarya</taxon>
        <taxon>Ascomycota</taxon>
        <taxon>Pezizomycotina</taxon>
        <taxon>Sordariomycetes</taxon>
        <taxon>Sordariomycetidae</taxon>
        <taxon>Sordariales</taxon>
        <taxon>Lasiosphaeriaceae</taxon>
        <taxon>Apodospora</taxon>
    </lineage>
</organism>
<evidence type="ECO:0000256" key="1">
    <source>
        <dbReference type="SAM" id="MobiDB-lite"/>
    </source>
</evidence>
<dbReference type="AlphaFoldDB" id="A0AAE0MFR8"/>
<keyword evidence="3" id="KW-1185">Reference proteome</keyword>
<dbReference type="Proteomes" id="UP001283341">
    <property type="component" value="Unassembled WGS sequence"/>
</dbReference>
<reference evidence="2" key="2">
    <citation type="submission" date="2023-06" db="EMBL/GenBank/DDBJ databases">
        <authorList>
            <consortium name="Lawrence Berkeley National Laboratory"/>
            <person name="Haridas S."/>
            <person name="Hensen N."/>
            <person name="Bonometti L."/>
            <person name="Westerberg I."/>
            <person name="Brannstrom I.O."/>
            <person name="Guillou S."/>
            <person name="Cros-Aarteil S."/>
            <person name="Calhoun S."/>
            <person name="Kuo A."/>
            <person name="Mondo S."/>
            <person name="Pangilinan J."/>
            <person name="Riley R."/>
            <person name="Labutti K."/>
            <person name="Andreopoulos B."/>
            <person name="Lipzen A."/>
            <person name="Chen C."/>
            <person name="Yanf M."/>
            <person name="Daum C."/>
            <person name="Ng V."/>
            <person name="Clum A."/>
            <person name="Steindorff A."/>
            <person name="Ohm R."/>
            <person name="Martin F."/>
            <person name="Silar P."/>
            <person name="Natvig D."/>
            <person name="Lalanne C."/>
            <person name="Gautier V."/>
            <person name="Ament-Velasquez S.L."/>
            <person name="Kruys A."/>
            <person name="Hutchinson M.I."/>
            <person name="Powell A.J."/>
            <person name="Barry K."/>
            <person name="Miller A.N."/>
            <person name="Grigoriev I.V."/>
            <person name="Debuchy R."/>
            <person name="Gladieux P."/>
            <person name="Thoren M.H."/>
            <person name="Johannesson H."/>
        </authorList>
    </citation>
    <scope>NUCLEOTIDE SEQUENCE</scope>
    <source>
        <strain evidence="2">CBS 118394</strain>
    </source>
</reference>
<dbReference type="EMBL" id="JAUEDM010000001">
    <property type="protein sequence ID" value="KAK3330916.1"/>
    <property type="molecule type" value="Genomic_DNA"/>
</dbReference>
<feature type="compositionally biased region" description="Polar residues" evidence="1">
    <location>
        <begin position="44"/>
        <end position="61"/>
    </location>
</feature>
<feature type="region of interest" description="Disordered" evidence="1">
    <location>
        <begin position="44"/>
        <end position="67"/>
    </location>
</feature>
<comment type="caution">
    <text evidence="2">The sequence shown here is derived from an EMBL/GenBank/DDBJ whole genome shotgun (WGS) entry which is preliminary data.</text>
</comment>
<evidence type="ECO:0000313" key="2">
    <source>
        <dbReference type="EMBL" id="KAK3330916.1"/>
    </source>
</evidence>
<gene>
    <name evidence="2" type="ORF">B0H66DRAFT_545238</name>
</gene>
<reference evidence="2" key="1">
    <citation type="journal article" date="2023" name="Mol. Phylogenet. Evol.">
        <title>Genome-scale phylogeny and comparative genomics of the fungal order Sordariales.</title>
        <authorList>
            <person name="Hensen N."/>
            <person name="Bonometti L."/>
            <person name="Westerberg I."/>
            <person name="Brannstrom I.O."/>
            <person name="Guillou S."/>
            <person name="Cros-Aarteil S."/>
            <person name="Calhoun S."/>
            <person name="Haridas S."/>
            <person name="Kuo A."/>
            <person name="Mondo S."/>
            <person name="Pangilinan J."/>
            <person name="Riley R."/>
            <person name="LaButti K."/>
            <person name="Andreopoulos B."/>
            <person name="Lipzen A."/>
            <person name="Chen C."/>
            <person name="Yan M."/>
            <person name="Daum C."/>
            <person name="Ng V."/>
            <person name="Clum A."/>
            <person name="Steindorff A."/>
            <person name="Ohm R.A."/>
            <person name="Martin F."/>
            <person name="Silar P."/>
            <person name="Natvig D.O."/>
            <person name="Lalanne C."/>
            <person name="Gautier V."/>
            <person name="Ament-Velasquez S.L."/>
            <person name="Kruys A."/>
            <person name="Hutchinson M.I."/>
            <person name="Powell A.J."/>
            <person name="Barry K."/>
            <person name="Miller A.N."/>
            <person name="Grigoriev I.V."/>
            <person name="Debuchy R."/>
            <person name="Gladieux P."/>
            <person name="Hiltunen Thoren M."/>
            <person name="Johannesson H."/>
        </authorList>
    </citation>
    <scope>NUCLEOTIDE SEQUENCE</scope>
    <source>
        <strain evidence="2">CBS 118394</strain>
    </source>
</reference>
<accession>A0AAE0MFR8</accession>